<evidence type="ECO:0000259" key="2">
    <source>
        <dbReference type="Pfam" id="PF07510"/>
    </source>
</evidence>
<sequence length="595" mass="70854">MTEKGLTELKNLLIGDRIFKIPEYQRYYAWEKQQLEDLWSDMIHLKPGRKHYFGTLLLRKTGDQRKLAAKNFDVYEIIDGQQRMVTVIILLKQIISQFKKSNDDELKEDSKRLEEDYIKYRDVYKLELLGDDGEFFKKKIIDNDSRFQGDFQTPSQQKLEEANKLFEKKIKNFINDHNGNMYESIVKLKDKIDNIQIIRYEVEDNADAVLIFETVNDRGRPLTDLEKTKSFLMHMIYLSVSNDEKDQIDDLLNSANVSFSRMFKYFEQISRSDRGKKLVNLTEDAIQRYHLIIYQKADKIKNSPLSLVKEEVMDLYDNNQNEKCLKYVKDYYPDLETTFRTLQIICTYNQSNQIRDLLNKIFTLQKGTANFLPLLIAAWRKFEGDEKKILETLKFVEIAIFRVYSIGKRRVDTARNILQKLAYSIDKEDISNQKVEAEIKDFVNKLQDNTEFTANLKLQKFYQKIDIKYIKYLLYEYENHLNQSQEGLRINLEDIMKDSTAIDHIWAQEPSKLQLTSDLSKRHEEYKHKLGNLTLASHRWNSEWGNKPFEIKRENYKNSAFRTQRELSNQAQWGTSEIETRENKIIEFALQRWKI</sequence>
<reference evidence="3" key="1">
    <citation type="submission" date="2019-11" db="EMBL/GenBank/DDBJ databases">
        <title>Genomic insights into an expanded diversity of filamentous marine cyanobacteria reveals the extraordinary biosynthetic potential of Moorea and Okeania.</title>
        <authorList>
            <person name="Ferreira Leao T."/>
            <person name="Wang M."/>
            <person name="Moss N."/>
            <person name="Da Silva R."/>
            <person name="Sanders J."/>
            <person name="Nurk S."/>
            <person name="Gurevich A."/>
            <person name="Humphrey G."/>
            <person name="Reher R."/>
            <person name="Zhu Q."/>
            <person name="Belda-Ferre P."/>
            <person name="Glukhov E."/>
            <person name="Rex R."/>
            <person name="Dorrestein P.C."/>
            <person name="Knight R."/>
            <person name="Pevzner P."/>
            <person name="Gerwick W.H."/>
            <person name="Gerwick L."/>
        </authorList>
    </citation>
    <scope>NUCLEOTIDE SEQUENCE</scope>
    <source>
        <strain evidence="3">SIO1C4</strain>
    </source>
</reference>
<dbReference type="AlphaFoldDB" id="A0A6B3NEX9"/>
<dbReference type="EMBL" id="JAAHFQ010000128">
    <property type="protein sequence ID" value="NER27728.1"/>
    <property type="molecule type" value="Genomic_DNA"/>
</dbReference>
<evidence type="ECO:0000259" key="1">
    <source>
        <dbReference type="Pfam" id="PF03235"/>
    </source>
</evidence>
<dbReference type="Pfam" id="PF03235">
    <property type="entry name" value="GmrSD_N"/>
    <property type="match status" value="1"/>
</dbReference>
<dbReference type="InterPro" id="IPR011089">
    <property type="entry name" value="GmrSD_C"/>
</dbReference>
<dbReference type="InterPro" id="IPR004919">
    <property type="entry name" value="GmrSD_N"/>
</dbReference>
<gene>
    <name evidence="3" type="ORF">F6J89_08860</name>
</gene>
<evidence type="ECO:0000313" key="3">
    <source>
        <dbReference type="EMBL" id="NER27728.1"/>
    </source>
</evidence>
<proteinExistence type="predicted"/>
<organism evidence="3">
    <name type="scientific">Symploca sp. SIO1C4</name>
    <dbReference type="NCBI Taxonomy" id="2607765"/>
    <lineage>
        <taxon>Bacteria</taxon>
        <taxon>Bacillati</taxon>
        <taxon>Cyanobacteriota</taxon>
        <taxon>Cyanophyceae</taxon>
        <taxon>Coleofasciculales</taxon>
        <taxon>Coleofasciculaceae</taxon>
        <taxon>Symploca</taxon>
    </lineage>
</organism>
<protein>
    <submittedName>
        <fullName evidence="3">DUF262 domain-containing protein</fullName>
    </submittedName>
</protein>
<feature type="domain" description="GmrSD restriction endonucleases C-terminal" evidence="2">
    <location>
        <begin position="448"/>
        <end position="587"/>
    </location>
</feature>
<feature type="domain" description="GmrSD restriction endonucleases N-terminal" evidence="1">
    <location>
        <begin position="10"/>
        <end position="232"/>
    </location>
</feature>
<dbReference type="Pfam" id="PF07510">
    <property type="entry name" value="GmrSD_C"/>
    <property type="match status" value="1"/>
</dbReference>
<dbReference type="PANTHER" id="PTHR35149">
    <property type="entry name" value="SLL5132 PROTEIN"/>
    <property type="match status" value="1"/>
</dbReference>
<comment type="caution">
    <text evidence="3">The sequence shown here is derived from an EMBL/GenBank/DDBJ whole genome shotgun (WGS) entry which is preliminary data.</text>
</comment>
<feature type="non-terminal residue" evidence="3">
    <location>
        <position position="1"/>
    </location>
</feature>
<accession>A0A6B3NEX9</accession>
<dbReference type="PANTHER" id="PTHR35149:SF2">
    <property type="entry name" value="DUF262 DOMAIN-CONTAINING PROTEIN"/>
    <property type="match status" value="1"/>
</dbReference>
<name>A0A6B3NEX9_9CYAN</name>